<evidence type="ECO:0000313" key="2">
    <source>
        <dbReference type="Proteomes" id="UP000192638"/>
    </source>
</evidence>
<name>A0A1V9R8Q9_9LACO</name>
<protein>
    <recommendedName>
        <fullName evidence="3">MmcQ/YjbR family DNA-binding protein</fullName>
    </recommendedName>
</protein>
<dbReference type="PANTHER" id="PTHR35145">
    <property type="entry name" value="CYTOPLASMIC PROTEIN-RELATED"/>
    <property type="match status" value="1"/>
</dbReference>
<reference evidence="1 2" key="1">
    <citation type="submission" date="2017-03" db="EMBL/GenBank/DDBJ databases">
        <title>Phylogenomics and comparative genomics of Lactobacillus salivarius, a mammalian gut commensal.</title>
        <authorList>
            <person name="Harris H.M."/>
        </authorList>
    </citation>
    <scope>NUCLEOTIDE SEQUENCE [LARGE SCALE GENOMIC DNA]</scope>
    <source>
        <strain evidence="1 2">LMG 14477</strain>
    </source>
</reference>
<dbReference type="RefSeq" id="WP_081530126.1">
    <property type="nucleotide sequence ID" value="NZ_JAEHNS010000002.1"/>
</dbReference>
<evidence type="ECO:0000313" key="1">
    <source>
        <dbReference type="EMBL" id="OQQ86775.1"/>
    </source>
</evidence>
<evidence type="ECO:0008006" key="3">
    <source>
        <dbReference type="Google" id="ProtNLM"/>
    </source>
</evidence>
<dbReference type="SUPFAM" id="SSF142906">
    <property type="entry name" value="YjbR-like"/>
    <property type="match status" value="1"/>
</dbReference>
<dbReference type="Proteomes" id="UP000192638">
    <property type="component" value="Unassembled WGS sequence"/>
</dbReference>
<dbReference type="Pfam" id="PF04237">
    <property type="entry name" value="YjbR"/>
    <property type="match status" value="1"/>
</dbReference>
<gene>
    <name evidence="1" type="ORF">B6U60_00270</name>
</gene>
<accession>A0A1V9R8Q9</accession>
<comment type="caution">
    <text evidence="1">The sequence shown here is derived from an EMBL/GenBank/DDBJ whole genome shotgun (WGS) entry which is preliminary data.</text>
</comment>
<dbReference type="PANTHER" id="PTHR35145:SF1">
    <property type="entry name" value="CYTOPLASMIC PROTEIN"/>
    <property type="match status" value="1"/>
</dbReference>
<dbReference type="EMBL" id="NBEB01000002">
    <property type="protein sequence ID" value="OQQ86775.1"/>
    <property type="molecule type" value="Genomic_DNA"/>
</dbReference>
<dbReference type="AlphaFoldDB" id="A0A1V9R8Q9"/>
<dbReference type="Gene3D" id="3.90.1150.30">
    <property type="match status" value="1"/>
</dbReference>
<organism evidence="1 2">
    <name type="scientific">Ligilactobacillus salivarius</name>
    <dbReference type="NCBI Taxonomy" id="1624"/>
    <lineage>
        <taxon>Bacteria</taxon>
        <taxon>Bacillati</taxon>
        <taxon>Bacillota</taxon>
        <taxon>Bacilli</taxon>
        <taxon>Lactobacillales</taxon>
        <taxon>Lactobacillaceae</taxon>
        <taxon>Ligilactobacillus</taxon>
    </lineage>
</organism>
<sequence length="116" mass="13980">MERKELFAYVAEHHQVNPEYLWKKNPNYAVLRHHYNRKWYAIIMDVEAEKLGLKGTQLEEIIDLKLEPELIEILQQSEGYLPAYHMNKQHWISVQLKKVAPEQILKLLEMSYEFTK</sequence>
<dbReference type="InterPro" id="IPR007351">
    <property type="entry name" value="YjbR"/>
</dbReference>
<proteinExistence type="predicted"/>
<dbReference type="InterPro" id="IPR038056">
    <property type="entry name" value="YjbR-like_sf"/>
</dbReference>
<dbReference type="InterPro" id="IPR058532">
    <property type="entry name" value="YjbR/MT2646/Rv2570-like"/>
</dbReference>